<comment type="pathway">
    <text evidence="2 14">Cell wall biogenesis; peptidoglycan biosynthesis.</text>
</comment>
<keyword evidence="10 14" id="KW-0573">Peptidoglycan synthesis</keyword>
<feature type="domain" description="Mur ligase N-terminal catalytic" evidence="15">
    <location>
        <begin position="7"/>
        <end position="105"/>
    </location>
</feature>
<evidence type="ECO:0000256" key="1">
    <source>
        <dbReference type="ARBA" id="ARBA00004496"/>
    </source>
</evidence>
<keyword evidence="6 14" id="KW-0132">Cell division</keyword>
<dbReference type="SUPFAM" id="SSF51984">
    <property type="entry name" value="MurCD N-terminal domain"/>
    <property type="match status" value="1"/>
</dbReference>
<dbReference type="FunFam" id="3.40.1190.10:FF:000001">
    <property type="entry name" value="UDP-N-acetylmuramate--L-alanine ligase"/>
    <property type="match status" value="1"/>
</dbReference>
<evidence type="ECO:0000256" key="8">
    <source>
        <dbReference type="ARBA" id="ARBA00022840"/>
    </source>
</evidence>
<comment type="function">
    <text evidence="14">Cell wall formation.</text>
</comment>
<evidence type="ECO:0000256" key="10">
    <source>
        <dbReference type="ARBA" id="ARBA00022984"/>
    </source>
</evidence>
<evidence type="ECO:0000259" key="15">
    <source>
        <dbReference type="Pfam" id="PF01225"/>
    </source>
</evidence>
<dbReference type="InterPro" id="IPR036615">
    <property type="entry name" value="Mur_ligase_C_dom_sf"/>
</dbReference>
<keyword evidence="7 14" id="KW-0547">Nucleotide-binding</keyword>
<dbReference type="Pfam" id="PF08245">
    <property type="entry name" value="Mur_ligase_M"/>
    <property type="match status" value="1"/>
</dbReference>
<evidence type="ECO:0000256" key="3">
    <source>
        <dbReference type="ARBA" id="ARBA00012211"/>
    </source>
</evidence>
<evidence type="ECO:0000256" key="4">
    <source>
        <dbReference type="ARBA" id="ARBA00022490"/>
    </source>
</evidence>
<feature type="binding site" evidence="14">
    <location>
        <begin position="112"/>
        <end position="118"/>
    </location>
    <ligand>
        <name>ATP</name>
        <dbReference type="ChEBI" id="CHEBI:30616"/>
    </ligand>
</feature>
<dbReference type="Pfam" id="PF02875">
    <property type="entry name" value="Mur_ligase_C"/>
    <property type="match status" value="1"/>
</dbReference>
<keyword evidence="5 14" id="KW-0436">Ligase</keyword>
<evidence type="ECO:0000256" key="12">
    <source>
        <dbReference type="ARBA" id="ARBA00023316"/>
    </source>
</evidence>
<keyword evidence="8 14" id="KW-0067">ATP-binding</keyword>
<evidence type="ECO:0000256" key="14">
    <source>
        <dbReference type="HAMAP-Rule" id="MF_00046"/>
    </source>
</evidence>
<comment type="subcellular location">
    <subcellularLocation>
        <location evidence="1 14">Cytoplasm</location>
    </subcellularLocation>
</comment>
<dbReference type="InterPro" id="IPR004101">
    <property type="entry name" value="Mur_ligase_C"/>
</dbReference>
<evidence type="ECO:0000259" key="17">
    <source>
        <dbReference type="Pfam" id="PF08245"/>
    </source>
</evidence>
<dbReference type="Gene3D" id="3.40.1190.10">
    <property type="entry name" value="Mur-like, catalytic domain"/>
    <property type="match status" value="1"/>
</dbReference>
<sequence length="481" mass="50507">MKHAIRHIHFVGVGGSGMSGIAEVLLNLGYTISGSDLADSATLRRLAGLGIRTFVGHEAAHIAGADAVVTSTAVKADNPEVLAARERKIPVVPRALMLAELMRLKQGIAIAGTHGKTTTTSLAASVLAAAGLDPTFVIGGRLNSAGANAKLGSGDHIVVEADESDASFLNLLPVMAVVTNIDADHMETYGHDFAKLQQAFVDFLHRMPFYGVAILCTDDPAIRQILPQVTCPVTSYGFGEEAQVRAIDVRAVGGQMHFTAQRRNGVVLPDLPIVLNLPGEHNVRNALSVIAIAVELGITDDAVQRGLADFKGVGRRFQRYGEVTAPTGGTFTVIDDYGHHPVEMAATVAAARGAFPGRRLVLAFQPHRYTRTRDCFEDFVKVIGQADAVLLAEVYAAGEAPIVAADGRSLARALRVAGKVEPVFVDDIGAMPQAVLDNARDGDVVICMGAGSIGGVPAKVVELGGAVLSNQERSAQEGRAL</sequence>
<dbReference type="EC" id="6.3.2.8" evidence="3 14"/>
<dbReference type="GO" id="GO:0005524">
    <property type="term" value="F:ATP binding"/>
    <property type="evidence" value="ECO:0007669"/>
    <property type="project" value="UniProtKB-UniRule"/>
</dbReference>
<dbReference type="Proteomes" id="UP000249135">
    <property type="component" value="Unassembled WGS sequence"/>
</dbReference>
<reference evidence="18 19" key="1">
    <citation type="submission" date="2017-08" db="EMBL/GenBank/DDBJ databases">
        <title>Infants hospitalized years apart are colonized by the same room-sourced microbial strains.</title>
        <authorList>
            <person name="Brooks B."/>
            <person name="Olm M.R."/>
            <person name="Firek B.A."/>
            <person name="Baker R."/>
            <person name="Thomas B.C."/>
            <person name="Morowitz M.J."/>
            <person name="Banfield J.F."/>
        </authorList>
    </citation>
    <scope>NUCLEOTIDE SEQUENCE [LARGE SCALE GENOMIC DNA]</scope>
    <source>
        <strain evidence="18">S2_005_003_R2_41</strain>
    </source>
</reference>
<dbReference type="InterPro" id="IPR013221">
    <property type="entry name" value="Mur_ligase_cen"/>
</dbReference>
<dbReference type="InterPro" id="IPR050061">
    <property type="entry name" value="MurCDEF_pg_biosynth"/>
</dbReference>
<dbReference type="EMBL" id="QFPP01000416">
    <property type="protein sequence ID" value="PZQ66474.1"/>
    <property type="molecule type" value="Genomic_DNA"/>
</dbReference>
<evidence type="ECO:0000256" key="5">
    <source>
        <dbReference type="ARBA" id="ARBA00022598"/>
    </source>
</evidence>
<dbReference type="GO" id="GO:0009252">
    <property type="term" value="P:peptidoglycan biosynthetic process"/>
    <property type="evidence" value="ECO:0007669"/>
    <property type="project" value="UniProtKB-UniRule"/>
</dbReference>
<dbReference type="PANTHER" id="PTHR43445">
    <property type="entry name" value="UDP-N-ACETYLMURAMATE--L-ALANINE LIGASE-RELATED"/>
    <property type="match status" value="1"/>
</dbReference>
<dbReference type="InterPro" id="IPR036565">
    <property type="entry name" value="Mur-like_cat_sf"/>
</dbReference>
<dbReference type="Gene3D" id="3.90.190.20">
    <property type="entry name" value="Mur ligase, C-terminal domain"/>
    <property type="match status" value="1"/>
</dbReference>
<keyword evidence="12 14" id="KW-0961">Cell wall biogenesis/degradation</keyword>
<keyword evidence="4 14" id="KW-0963">Cytoplasm</keyword>
<evidence type="ECO:0000256" key="11">
    <source>
        <dbReference type="ARBA" id="ARBA00023306"/>
    </source>
</evidence>
<gene>
    <name evidence="14" type="primary">murC</name>
    <name evidence="18" type="ORF">DI563_23450</name>
</gene>
<keyword evidence="9 14" id="KW-0133">Cell shape</keyword>
<evidence type="ECO:0000259" key="16">
    <source>
        <dbReference type="Pfam" id="PF02875"/>
    </source>
</evidence>
<dbReference type="Pfam" id="PF01225">
    <property type="entry name" value="Mur_ligase"/>
    <property type="match status" value="1"/>
</dbReference>
<accession>A0A2W5PNC3</accession>
<dbReference type="GO" id="GO:0071555">
    <property type="term" value="P:cell wall organization"/>
    <property type="evidence" value="ECO:0007669"/>
    <property type="project" value="UniProtKB-KW"/>
</dbReference>
<evidence type="ECO:0000256" key="2">
    <source>
        <dbReference type="ARBA" id="ARBA00004752"/>
    </source>
</evidence>
<name>A0A2W5PNC3_VARPD</name>
<comment type="catalytic activity">
    <reaction evidence="13 14">
        <text>UDP-N-acetyl-alpha-D-muramate + L-alanine + ATP = UDP-N-acetyl-alpha-D-muramoyl-L-alanine + ADP + phosphate + H(+)</text>
        <dbReference type="Rhea" id="RHEA:23372"/>
        <dbReference type="ChEBI" id="CHEBI:15378"/>
        <dbReference type="ChEBI" id="CHEBI:30616"/>
        <dbReference type="ChEBI" id="CHEBI:43474"/>
        <dbReference type="ChEBI" id="CHEBI:57972"/>
        <dbReference type="ChEBI" id="CHEBI:70757"/>
        <dbReference type="ChEBI" id="CHEBI:83898"/>
        <dbReference type="ChEBI" id="CHEBI:456216"/>
        <dbReference type="EC" id="6.3.2.8"/>
    </reaction>
</comment>
<dbReference type="SUPFAM" id="SSF53623">
    <property type="entry name" value="MurD-like peptide ligases, catalytic domain"/>
    <property type="match status" value="1"/>
</dbReference>
<dbReference type="SUPFAM" id="SSF53244">
    <property type="entry name" value="MurD-like peptide ligases, peptide-binding domain"/>
    <property type="match status" value="1"/>
</dbReference>
<protein>
    <recommendedName>
        <fullName evidence="3 14">UDP-N-acetylmuramate--L-alanine ligase</fullName>
        <ecNumber evidence="3 14">6.3.2.8</ecNumber>
    </recommendedName>
    <alternativeName>
        <fullName evidence="14">UDP-N-acetylmuramoyl-L-alanine synthetase</fullName>
    </alternativeName>
</protein>
<dbReference type="InterPro" id="IPR000713">
    <property type="entry name" value="Mur_ligase_N"/>
</dbReference>
<evidence type="ECO:0000313" key="19">
    <source>
        <dbReference type="Proteomes" id="UP000249135"/>
    </source>
</evidence>
<dbReference type="PANTHER" id="PTHR43445:SF3">
    <property type="entry name" value="UDP-N-ACETYLMURAMATE--L-ALANINE LIGASE"/>
    <property type="match status" value="1"/>
</dbReference>
<dbReference type="HAMAP" id="MF_00046">
    <property type="entry name" value="MurC"/>
    <property type="match status" value="1"/>
</dbReference>
<feature type="domain" description="Mur ligase C-terminal" evidence="16">
    <location>
        <begin position="315"/>
        <end position="451"/>
    </location>
</feature>
<organism evidence="18 19">
    <name type="scientific">Variovorax paradoxus</name>
    <dbReference type="NCBI Taxonomy" id="34073"/>
    <lineage>
        <taxon>Bacteria</taxon>
        <taxon>Pseudomonadati</taxon>
        <taxon>Pseudomonadota</taxon>
        <taxon>Betaproteobacteria</taxon>
        <taxon>Burkholderiales</taxon>
        <taxon>Comamonadaceae</taxon>
        <taxon>Variovorax</taxon>
    </lineage>
</organism>
<keyword evidence="11 14" id="KW-0131">Cell cycle</keyword>
<dbReference type="InterPro" id="IPR005758">
    <property type="entry name" value="UDP-N-AcMur_Ala_ligase_MurC"/>
</dbReference>
<dbReference type="GO" id="GO:0005737">
    <property type="term" value="C:cytoplasm"/>
    <property type="evidence" value="ECO:0007669"/>
    <property type="project" value="UniProtKB-SubCell"/>
</dbReference>
<evidence type="ECO:0000313" key="18">
    <source>
        <dbReference type="EMBL" id="PZQ66474.1"/>
    </source>
</evidence>
<dbReference type="UniPathway" id="UPA00219"/>
<dbReference type="GO" id="GO:0051301">
    <property type="term" value="P:cell division"/>
    <property type="evidence" value="ECO:0007669"/>
    <property type="project" value="UniProtKB-KW"/>
</dbReference>
<dbReference type="Gene3D" id="3.40.50.720">
    <property type="entry name" value="NAD(P)-binding Rossmann-like Domain"/>
    <property type="match status" value="1"/>
</dbReference>
<feature type="domain" description="Mur ligase central" evidence="17">
    <location>
        <begin position="110"/>
        <end position="293"/>
    </location>
</feature>
<comment type="similarity">
    <text evidence="14">Belongs to the MurCDEF family.</text>
</comment>
<dbReference type="NCBIfam" id="TIGR01082">
    <property type="entry name" value="murC"/>
    <property type="match status" value="1"/>
</dbReference>
<evidence type="ECO:0000256" key="13">
    <source>
        <dbReference type="ARBA" id="ARBA00047833"/>
    </source>
</evidence>
<evidence type="ECO:0000256" key="9">
    <source>
        <dbReference type="ARBA" id="ARBA00022960"/>
    </source>
</evidence>
<proteinExistence type="inferred from homology"/>
<dbReference type="AlphaFoldDB" id="A0A2W5PNC3"/>
<dbReference type="GO" id="GO:0008763">
    <property type="term" value="F:UDP-N-acetylmuramate-L-alanine ligase activity"/>
    <property type="evidence" value="ECO:0007669"/>
    <property type="project" value="UniProtKB-UniRule"/>
</dbReference>
<evidence type="ECO:0000256" key="7">
    <source>
        <dbReference type="ARBA" id="ARBA00022741"/>
    </source>
</evidence>
<dbReference type="GO" id="GO:0008360">
    <property type="term" value="P:regulation of cell shape"/>
    <property type="evidence" value="ECO:0007669"/>
    <property type="project" value="UniProtKB-KW"/>
</dbReference>
<evidence type="ECO:0000256" key="6">
    <source>
        <dbReference type="ARBA" id="ARBA00022618"/>
    </source>
</evidence>
<comment type="caution">
    <text evidence="18">The sequence shown here is derived from an EMBL/GenBank/DDBJ whole genome shotgun (WGS) entry which is preliminary data.</text>
</comment>